<reference evidence="3 4" key="1">
    <citation type="submission" date="2020-08" db="EMBL/GenBank/DDBJ databases">
        <title>Genomic Encyclopedia of Type Strains, Phase IV (KMG-IV): sequencing the most valuable type-strain genomes for metagenomic binning, comparative biology and taxonomic classification.</title>
        <authorList>
            <person name="Goeker M."/>
        </authorList>
    </citation>
    <scope>NUCLEOTIDE SEQUENCE [LARGE SCALE GENOMIC DNA]</scope>
    <source>
        <strain evidence="3 4">DSM 29568</strain>
    </source>
</reference>
<proteinExistence type="predicted"/>
<sequence length="222" mass="25028">MKILNKIVFVFLLSISTATWAQLDRSTPLPPGGTLNNSLSTDPNENLRMPPGLSTKKSLFQRSKENRELLTKEEEPLSIQNQEVFIEPNVEFNPKYAQNEGKERKMGEEFKRNEYLGEYVSNGEFVKFLCRDHQAVDGDRVKIYLNGKVVVENIFLESQFKGVYLPLEMGFNKIEIEALNQGQSGPNTAAFKVLDDNGGTVSSSEWNLATGYKASIIIVKDE</sequence>
<evidence type="ECO:0000256" key="1">
    <source>
        <dbReference type="SAM" id="MobiDB-lite"/>
    </source>
</evidence>
<dbReference type="AlphaFoldDB" id="A0A840EM28"/>
<gene>
    <name evidence="3" type="ORF">GGR32_000413</name>
</gene>
<keyword evidence="4" id="KW-1185">Reference proteome</keyword>
<organism evidence="3 4">
    <name type="scientific">Mesonia hippocampi</name>
    <dbReference type="NCBI Taxonomy" id="1628250"/>
    <lineage>
        <taxon>Bacteria</taxon>
        <taxon>Pseudomonadati</taxon>
        <taxon>Bacteroidota</taxon>
        <taxon>Flavobacteriia</taxon>
        <taxon>Flavobacteriales</taxon>
        <taxon>Flavobacteriaceae</taxon>
        <taxon>Mesonia</taxon>
    </lineage>
</organism>
<dbReference type="RefSeq" id="WP_183475828.1">
    <property type="nucleotide sequence ID" value="NZ_JACIFO010000001.1"/>
</dbReference>
<dbReference type="Proteomes" id="UP000553034">
    <property type="component" value="Unassembled WGS sequence"/>
</dbReference>
<name>A0A840EM28_9FLAO</name>
<feature type="signal peptide" evidence="2">
    <location>
        <begin position="1"/>
        <end position="21"/>
    </location>
</feature>
<evidence type="ECO:0000313" key="3">
    <source>
        <dbReference type="EMBL" id="MBB4118141.1"/>
    </source>
</evidence>
<protein>
    <recommendedName>
        <fullName evidence="5">Secreted protein</fullName>
    </recommendedName>
</protein>
<evidence type="ECO:0000313" key="4">
    <source>
        <dbReference type="Proteomes" id="UP000553034"/>
    </source>
</evidence>
<dbReference type="EMBL" id="JACIFO010000001">
    <property type="protein sequence ID" value="MBB4118141.1"/>
    <property type="molecule type" value="Genomic_DNA"/>
</dbReference>
<comment type="caution">
    <text evidence="3">The sequence shown here is derived from an EMBL/GenBank/DDBJ whole genome shotgun (WGS) entry which is preliminary data.</text>
</comment>
<evidence type="ECO:0000256" key="2">
    <source>
        <dbReference type="SAM" id="SignalP"/>
    </source>
</evidence>
<feature type="region of interest" description="Disordered" evidence="1">
    <location>
        <begin position="24"/>
        <end position="54"/>
    </location>
</feature>
<feature type="compositionally biased region" description="Polar residues" evidence="1">
    <location>
        <begin position="34"/>
        <end position="44"/>
    </location>
</feature>
<evidence type="ECO:0008006" key="5">
    <source>
        <dbReference type="Google" id="ProtNLM"/>
    </source>
</evidence>
<accession>A0A840EM28</accession>
<feature type="chain" id="PRO_5032785895" description="Secreted protein" evidence="2">
    <location>
        <begin position="22"/>
        <end position="222"/>
    </location>
</feature>
<keyword evidence="2" id="KW-0732">Signal</keyword>